<name>A0A2P5DBC4_PARAD</name>
<dbReference type="PANTHER" id="PTHR47481">
    <property type="match status" value="1"/>
</dbReference>
<dbReference type="Proteomes" id="UP000237105">
    <property type="component" value="Unassembled WGS sequence"/>
</dbReference>
<comment type="caution">
    <text evidence="2">The sequence shown here is derived from an EMBL/GenBank/DDBJ whole genome shotgun (WGS) entry which is preliminary data.</text>
</comment>
<dbReference type="Pfam" id="PF14223">
    <property type="entry name" value="Retrotran_gag_2"/>
    <property type="match status" value="1"/>
</dbReference>
<dbReference type="OrthoDB" id="1166629at2759"/>
<feature type="region of interest" description="Disordered" evidence="1">
    <location>
        <begin position="98"/>
        <end position="119"/>
    </location>
</feature>
<sequence>MHDYILKMKAIASILSAAGQIISDKDLSLYILGGLSSEYDFVIVNLTSRYDTLNLQEVQFMLQNQEIRLEQLNSTLSLDIHDPTANLAMKFWKNIRPGHQKDYNQGQISSGSRNTYNPP</sequence>
<evidence type="ECO:0000256" key="1">
    <source>
        <dbReference type="SAM" id="MobiDB-lite"/>
    </source>
</evidence>
<dbReference type="AlphaFoldDB" id="A0A2P5DBC4"/>
<accession>A0A2P5DBC4</accession>
<evidence type="ECO:0000313" key="2">
    <source>
        <dbReference type="EMBL" id="PON70587.1"/>
    </source>
</evidence>
<protein>
    <submittedName>
        <fullName evidence="2">Uncharacterized protein</fullName>
    </submittedName>
</protein>
<dbReference type="EMBL" id="JXTB01000049">
    <property type="protein sequence ID" value="PON70587.1"/>
    <property type="molecule type" value="Genomic_DNA"/>
</dbReference>
<dbReference type="PANTHER" id="PTHR47481:SF22">
    <property type="entry name" value="RETROTRANSPOSON GAG DOMAIN-CONTAINING PROTEIN"/>
    <property type="match status" value="1"/>
</dbReference>
<proteinExistence type="predicted"/>
<keyword evidence="3" id="KW-1185">Reference proteome</keyword>
<dbReference type="STRING" id="3476.A0A2P5DBC4"/>
<feature type="compositionally biased region" description="Polar residues" evidence="1">
    <location>
        <begin position="103"/>
        <end position="119"/>
    </location>
</feature>
<evidence type="ECO:0000313" key="3">
    <source>
        <dbReference type="Proteomes" id="UP000237105"/>
    </source>
</evidence>
<organism evidence="2 3">
    <name type="scientific">Parasponia andersonii</name>
    <name type="common">Sponia andersonii</name>
    <dbReference type="NCBI Taxonomy" id="3476"/>
    <lineage>
        <taxon>Eukaryota</taxon>
        <taxon>Viridiplantae</taxon>
        <taxon>Streptophyta</taxon>
        <taxon>Embryophyta</taxon>
        <taxon>Tracheophyta</taxon>
        <taxon>Spermatophyta</taxon>
        <taxon>Magnoliopsida</taxon>
        <taxon>eudicotyledons</taxon>
        <taxon>Gunneridae</taxon>
        <taxon>Pentapetalae</taxon>
        <taxon>rosids</taxon>
        <taxon>fabids</taxon>
        <taxon>Rosales</taxon>
        <taxon>Cannabaceae</taxon>
        <taxon>Parasponia</taxon>
    </lineage>
</organism>
<reference evidence="3" key="1">
    <citation type="submission" date="2016-06" db="EMBL/GenBank/DDBJ databases">
        <title>Parallel loss of symbiosis genes in relatives of nitrogen-fixing non-legume Parasponia.</title>
        <authorList>
            <person name="Van Velzen R."/>
            <person name="Holmer R."/>
            <person name="Bu F."/>
            <person name="Rutten L."/>
            <person name="Van Zeijl A."/>
            <person name="Liu W."/>
            <person name="Santuari L."/>
            <person name="Cao Q."/>
            <person name="Sharma T."/>
            <person name="Shen D."/>
            <person name="Roswanjaya Y."/>
            <person name="Wardhani T."/>
            <person name="Kalhor M.S."/>
            <person name="Jansen J."/>
            <person name="Van den Hoogen J."/>
            <person name="Gungor B."/>
            <person name="Hartog M."/>
            <person name="Hontelez J."/>
            <person name="Verver J."/>
            <person name="Yang W.-C."/>
            <person name="Schijlen E."/>
            <person name="Repin R."/>
            <person name="Schilthuizen M."/>
            <person name="Schranz E."/>
            <person name="Heidstra R."/>
            <person name="Miyata K."/>
            <person name="Fedorova E."/>
            <person name="Kohlen W."/>
            <person name="Bisseling T."/>
            <person name="Smit S."/>
            <person name="Geurts R."/>
        </authorList>
    </citation>
    <scope>NUCLEOTIDE SEQUENCE [LARGE SCALE GENOMIC DNA]</scope>
    <source>
        <strain evidence="3">cv. WU1-14</strain>
    </source>
</reference>
<gene>
    <name evidence="2" type="ORF">PanWU01x14_079610</name>
</gene>